<keyword evidence="1" id="KW-0547">Nucleotide-binding</keyword>
<accession>A0AAN6PTP0</accession>
<dbReference type="EMBL" id="MU863765">
    <property type="protein sequence ID" value="KAK4095885.1"/>
    <property type="molecule type" value="Genomic_DNA"/>
</dbReference>
<evidence type="ECO:0000256" key="3">
    <source>
        <dbReference type="SAM" id="Coils"/>
    </source>
</evidence>
<evidence type="ECO:0000256" key="1">
    <source>
        <dbReference type="ARBA" id="ARBA00022741"/>
    </source>
</evidence>
<dbReference type="GO" id="GO:0005874">
    <property type="term" value="C:microtubule"/>
    <property type="evidence" value="ECO:0007669"/>
    <property type="project" value="TreeGrafter"/>
</dbReference>
<dbReference type="GO" id="GO:0005739">
    <property type="term" value="C:mitochondrion"/>
    <property type="evidence" value="ECO:0007669"/>
    <property type="project" value="TreeGrafter"/>
</dbReference>
<keyword evidence="2" id="KW-0342">GTP-binding</keyword>
<dbReference type="GO" id="GO:0008017">
    <property type="term" value="F:microtubule binding"/>
    <property type="evidence" value="ECO:0007669"/>
    <property type="project" value="TreeGrafter"/>
</dbReference>
<dbReference type="AlphaFoldDB" id="A0AAN6PTP0"/>
<dbReference type="PROSITE" id="PS51718">
    <property type="entry name" value="G_DYNAMIN_2"/>
    <property type="match status" value="1"/>
</dbReference>
<feature type="domain" description="Dynamin-type G" evidence="5">
    <location>
        <begin position="34"/>
        <end position="298"/>
    </location>
</feature>
<dbReference type="CDD" id="cd08771">
    <property type="entry name" value="DLP_1"/>
    <property type="match status" value="1"/>
</dbReference>
<dbReference type="GO" id="GO:0003924">
    <property type="term" value="F:GTPase activity"/>
    <property type="evidence" value="ECO:0007669"/>
    <property type="project" value="InterPro"/>
</dbReference>
<dbReference type="GO" id="GO:0005525">
    <property type="term" value="F:GTP binding"/>
    <property type="evidence" value="ECO:0007669"/>
    <property type="project" value="InterPro"/>
</dbReference>
<dbReference type="GO" id="GO:0016020">
    <property type="term" value="C:membrane"/>
    <property type="evidence" value="ECO:0007669"/>
    <property type="project" value="TreeGrafter"/>
</dbReference>
<dbReference type="InterPro" id="IPR000375">
    <property type="entry name" value="Dynamin_stalk"/>
</dbReference>
<comment type="caution">
    <text evidence="6">The sequence shown here is derived from an EMBL/GenBank/DDBJ whole genome shotgun (WGS) entry which is preliminary data.</text>
</comment>
<dbReference type="PRINTS" id="PR00195">
    <property type="entry name" value="DYNAMIN"/>
</dbReference>
<evidence type="ECO:0000259" key="5">
    <source>
        <dbReference type="PROSITE" id="PS51718"/>
    </source>
</evidence>
<dbReference type="InterPro" id="IPR045063">
    <property type="entry name" value="Dynamin_N"/>
</dbReference>
<sequence>MVAVQSSLRKLCSQDQLTLLDSIDQLRLQGINNYISLPQIIVCGDQSSGKSSVLEAISGVSFPVKSNLCTRFPTELVLRRTSRISASVSIVPNESRPETERKALLAFREELDGFDNLPQLVERAKAAMGITAYGRAFAKDILRIEVTGPDQPHLTILIQDVVQSYMREPRCIILAVVSAKNDFANQIVLKLARTADPSGTRTLGVITKPDTLIPGGGSEALYVSVARNQEVEFRHGWHVLKNMDSEKGSWSLATRDAEEAEFFGSGVWKTLPLSSLGISNLRGRLSKVLLGQIAAELPGLVHEIEQKFKSCHDQLEKLGKPRASPQEQRLYLFYLSGSFQALVKASVGGNYNDPFFLDAKTESGYQQRIRAVIQNLNEDFASEMSLRGHHHQVVDPESKAVPSDSHDVVYITRDDFISQIEHLMRRTRGCELPGTFNPMIVAELFLEQCRPWGAIIARRHVDNVWDAASRFSTAKALQYEVVESAMNGVLQEMHDKTTELLTPHQHGHPITYNHYFTETLQKVCRERGKNERERILRRFFDVDSLKTWLLDGHYDLGRLADSLAESGEPDMGRFAASEALDCLNAYYKVALKRFIDDVAVEVIEAKLMSALDRILPPVSIYQMPDNQVARIAGESDEIRTEREQLNKQLEVLRNGLETCKRFAGFRISGGKNW</sequence>
<evidence type="ECO:0000256" key="2">
    <source>
        <dbReference type="ARBA" id="ARBA00023134"/>
    </source>
</evidence>
<keyword evidence="3" id="KW-0175">Coiled coil</keyword>
<dbReference type="InterPro" id="IPR022812">
    <property type="entry name" value="Dynamin"/>
</dbReference>
<reference evidence="6" key="2">
    <citation type="submission" date="2023-05" db="EMBL/GenBank/DDBJ databases">
        <authorList>
            <consortium name="Lawrence Berkeley National Laboratory"/>
            <person name="Steindorff A."/>
            <person name="Hensen N."/>
            <person name="Bonometti L."/>
            <person name="Westerberg I."/>
            <person name="Brannstrom I.O."/>
            <person name="Guillou S."/>
            <person name="Cros-Aarteil S."/>
            <person name="Calhoun S."/>
            <person name="Haridas S."/>
            <person name="Kuo A."/>
            <person name="Mondo S."/>
            <person name="Pangilinan J."/>
            <person name="Riley R."/>
            <person name="Labutti K."/>
            <person name="Andreopoulos B."/>
            <person name="Lipzen A."/>
            <person name="Chen C."/>
            <person name="Yanf M."/>
            <person name="Daum C."/>
            <person name="Ng V."/>
            <person name="Clum A."/>
            <person name="Ohm R."/>
            <person name="Martin F."/>
            <person name="Silar P."/>
            <person name="Natvig D."/>
            <person name="Lalanne C."/>
            <person name="Gautier V."/>
            <person name="Ament-Velasquez S.L."/>
            <person name="Kruys A."/>
            <person name="Hutchinson M.I."/>
            <person name="Powell A.J."/>
            <person name="Barry K."/>
            <person name="Miller A.N."/>
            <person name="Grigoriev I.V."/>
            <person name="Debuchy R."/>
            <person name="Gladieux P."/>
            <person name="Thoren M.H."/>
            <person name="Johannesson H."/>
        </authorList>
    </citation>
    <scope>NUCLEOTIDE SEQUENCE</scope>
    <source>
        <strain evidence="6">CBS 757.83</strain>
    </source>
</reference>
<protein>
    <recommendedName>
        <fullName evidence="8">Dynamin GTPase</fullName>
    </recommendedName>
</protein>
<dbReference type="PANTHER" id="PTHR11566:SF21">
    <property type="entry name" value="DYNAMIN RELATED PROTEIN 1, ISOFORM A"/>
    <property type="match status" value="1"/>
</dbReference>
<dbReference type="Proteomes" id="UP001305647">
    <property type="component" value="Unassembled WGS sequence"/>
</dbReference>
<evidence type="ECO:0008006" key="8">
    <source>
        <dbReference type="Google" id="ProtNLM"/>
    </source>
</evidence>
<dbReference type="SUPFAM" id="SSF52540">
    <property type="entry name" value="P-loop containing nucleoside triphosphate hydrolases"/>
    <property type="match status" value="1"/>
</dbReference>
<dbReference type="PROSITE" id="PS51388">
    <property type="entry name" value="GED"/>
    <property type="match status" value="1"/>
</dbReference>
<dbReference type="PANTHER" id="PTHR11566">
    <property type="entry name" value="DYNAMIN"/>
    <property type="match status" value="1"/>
</dbReference>
<dbReference type="GO" id="GO:0000266">
    <property type="term" value="P:mitochondrial fission"/>
    <property type="evidence" value="ECO:0007669"/>
    <property type="project" value="TreeGrafter"/>
</dbReference>
<gene>
    <name evidence="6" type="ORF">N658DRAFT_519494</name>
</gene>
<dbReference type="GO" id="GO:0006897">
    <property type="term" value="P:endocytosis"/>
    <property type="evidence" value="ECO:0007669"/>
    <property type="project" value="TreeGrafter"/>
</dbReference>
<name>A0AAN6PTP0_9PEZI</name>
<organism evidence="6 7">
    <name type="scientific">Parathielavia hyrcaniae</name>
    <dbReference type="NCBI Taxonomy" id="113614"/>
    <lineage>
        <taxon>Eukaryota</taxon>
        <taxon>Fungi</taxon>
        <taxon>Dikarya</taxon>
        <taxon>Ascomycota</taxon>
        <taxon>Pezizomycotina</taxon>
        <taxon>Sordariomycetes</taxon>
        <taxon>Sordariomycetidae</taxon>
        <taxon>Sordariales</taxon>
        <taxon>Chaetomiaceae</taxon>
        <taxon>Parathielavia</taxon>
    </lineage>
</organism>
<keyword evidence="7" id="KW-1185">Reference proteome</keyword>
<dbReference type="GO" id="GO:0016559">
    <property type="term" value="P:peroxisome fission"/>
    <property type="evidence" value="ECO:0007669"/>
    <property type="project" value="TreeGrafter"/>
</dbReference>
<dbReference type="InterPro" id="IPR030381">
    <property type="entry name" value="G_DYNAMIN_dom"/>
</dbReference>
<proteinExistence type="predicted"/>
<dbReference type="InterPro" id="IPR020850">
    <property type="entry name" value="GED_dom"/>
</dbReference>
<dbReference type="Gene3D" id="3.40.50.300">
    <property type="entry name" value="P-loop containing nucleotide triphosphate hydrolases"/>
    <property type="match status" value="1"/>
</dbReference>
<evidence type="ECO:0000313" key="7">
    <source>
        <dbReference type="Proteomes" id="UP001305647"/>
    </source>
</evidence>
<dbReference type="Pfam" id="PF01031">
    <property type="entry name" value="Dynamin_M"/>
    <property type="match status" value="1"/>
</dbReference>
<dbReference type="SMART" id="SM00053">
    <property type="entry name" value="DYNc"/>
    <property type="match status" value="1"/>
</dbReference>
<evidence type="ECO:0000259" key="4">
    <source>
        <dbReference type="PROSITE" id="PS51388"/>
    </source>
</evidence>
<dbReference type="GO" id="GO:0048312">
    <property type="term" value="P:intracellular distribution of mitochondria"/>
    <property type="evidence" value="ECO:0007669"/>
    <property type="project" value="TreeGrafter"/>
</dbReference>
<evidence type="ECO:0000313" key="6">
    <source>
        <dbReference type="EMBL" id="KAK4095885.1"/>
    </source>
</evidence>
<dbReference type="FunFam" id="3.40.50.300:FF:001425">
    <property type="entry name" value="Dynamin GTPase, putative"/>
    <property type="match status" value="1"/>
</dbReference>
<dbReference type="Pfam" id="PF00350">
    <property type="entry name" value="Dynamin_N"/>
    <property type="match status" value="1"/>
</dbReference>
<reference evidence="6" key="1">
    <citation type="journal article" date="2023" name="Mol. Phylogenet. Evol.">
        <title>Genome-scale phylogeny and comparative genomics of the fungal order Sordariales.</title>
        <authorList>
            <person name="Hensen N."/>
            <person name="Bonometti L."/>
            <person name="Westerberg I."/>
            <person name="Brannstrom I.O."/>
            <person name="Guillou S."/>
            <person name="Cros-Aarteil S."/>
            <person name="Calhoun S."/>
            <person name="Haridas S."/>
            <person name="Kuo A."/>
            <person name="Mondo S."/>
            <person name="Pangilinan J."/>
            <person name="Riley R."/>
            <person name="LaButti K."/>
            <person name="Andreopoulos B."/>
            <person name="Lipzen A."/>
            <person name="Chen C."/>
            <person name="Yan M."/>
            <person name="Daum C."/>
            <person name="Ng V."/>
            <person name="Clum A."/>
            <person name="Steindorff A."/>
            <person name="Ohm R.A."/>
            <person name="Martin F."/>
            <person name="Silar P."/>
            <person name="Natvig D.O."/>
            <person name="Lalanne C."/>
            <person name="Gautier V."/>
            <person name="Ament-Velasquez S.L."/>
            <person name="Kruys A."/>
            <person name="Hutchinson M.I."/>
            <person name="Powell A.J."/>
            <person name="Barry K."/>
            <person name="Miller A.N."/>
            <person name="Grigoriev I.V."/>
            <person name="Debuchy R."/>
            <person name="Gladieux P."/>
            <person name="Hiltunen Thoren M."/>
            <person name="Johannesson H."/>
        </authorList>
    </citation>
    <scope>NUCLEOTIDE SEQUENCE</scope>
    <source>
        <strain evidence="6">CBS 757.83</strain>
    </source>
</reference>
<dbReference type="InterPro" id="IPR001401">
    <property type="entry name" value="Dynamin_GTPase"/>
</dbReference>
<feature type="domain" description="GED" evidence="4">
    <location>
        <begin position="576"/>
        <end position="667"/>
    </location>
</feature>
<dbReference type="InterPro" id="IPR027417">
    <property type="entry name" value="P-loop_NTPase"/>
</dbReference>
<feature type="coiled-coil region" evidence="3">
    <location>
        <begin position="628"/>
        <end position="655"/>
    </location>
</feature>